<dbReference type="HOGENOM" id="CLU_096827_0_0_6"/>
<dbReference type="eggNOG" id="ENOG503414P">
    <property type="taxonomic scope" value="Bacteria"/>
</dbReference>
<dbReference type="KEGG" id="vpa:VP1522"/>
<protein>
    <recommendedName>
        <fullName evidence="3">Immunity 49 family protein</fullName>
    </recommendedName>
</protein>
<evidence type="ECO:0000313" key="1">
    <source>
        <dbReference type="EMBL" id="BAC59785.1"/>
    </source>
</evidence>
<accession>Q87PI0</accession>
<evidence type="ECO:0000313" key="2">
    <source>
        <dbReference type="Proteomes" id="UP000002493"/>
    </source>
</evidence>
<dbReference type="AlphaFoldDB" id="Q87PI0"/>
<name>Q87PI0_VIBPA</name>
<sequence>MIPKDYVKMQSKGTIKIVERKADPELSESGVYSEKEFINKILDQRKEGLKIRRENLVSFGDFAIDQVRWYTWFQTSHEDEKICTLRLYETSLMWACYHRLAMFPNEPLTVQILGYPEVTWDGEGILEMGFICPSMWLDAYFTSVIVRDRPSMDVLANFPISLMKQSSTKAGELSYMLVDVIQSFHNRTADYPDKLVAAMDAAIAQGDDWALEIAMGILETFAALTTDIGHDFEEVLINNLQFQEKYHLRELGPDRIGIRTFINFPLLGMACMWYDKGNRLSIETGWLPPYLVEGRWLEDVKAGKITR</sequence>
<gene>
    <name evidence="1" type="ordered locus">VP1522</name>
</gene>
<dbReference type="Pfam" id="PF15575">
    <property type="entry name" value="Imm49"/>
    <property type="match status" value="1"/>
</dbReference>
<organism evidence="1 2">
    <name type="scientific">Vibrio parahaemolyticus serotype O3:K6 (strain RIMD 2210633)</name>
    <dbReference type="NCBI Taxonomy" id="223926"/>
    <lineage>
        <taxon>Bacteria</taxon>
        <taxon>Pseudomonadati</taxon>
        <taxon>Pseudomonadota</taxon>
        <taxon>Gammaproteobacteria</taxon>
        <taxon>Vibrionales</taxon>
        <taxon>Vibrionaceae</taxon>
        <taxon>Vibrio</taxon>
    </lineage>
</organism>
<dbReference type="Proteomes" id="UP000002493">
    <property type="component" value="Chromosome 1"/>
</dbReference>
<dbReference type="EMBL" id="BA000031">
    <property type="protein sequence ID" value="BAC59785.1"/>
    <property type="molecule type" value="Genomic_DNA"/>
</dbReference>
<proteinExistence type="predicted"/>
<dbReference type="InterPro" id="IPR029074">
    <property type="entry name" value="Imm49"/>
</dbReference>
<evidence type="ECO:0008006" key="3">
    <source>
        <dbReference type="Google" id="ProtNLM"/>
    </source>
</evidence>
<dbReference type="PATRIC" id="fig|223926.6.peg.1451"/>
<reference evidence="1 2" key="1">
    <citation type="journal article" date="2003" name="Lancet">
        <title>Genome sequence of Vibrio parahaemolyticus: a pathogenic mechanism distinct from that of V. cholerae.</title>
        <authorList>
            <person name="Makino K."/>
            <person name="Oshima K."/>
            <person name="Kurokawa K."/>
            <person name="Yokoyama K."/>
            <person name="Uda T."/>
            <person name="Tagomori K."/>
            <person name="Iijima Y."/>
            <person name="Najima M."/>
            <person name="Nakano M."/>
            <person name="Yamashita A."/>
            <person name="Kubota Y."/>
            <person name="Kimura S."/>
            <person name="Yasunaga T."/>
            <person name="Honda T."/>
            <person name="Shinagawa H."/>
            <person name="Hattori M."/>
            <person name="Iida T."/>
        </authorList>
    </citation>
    <scope>NUCLEOTIDE SEQUENCE [LARGE SCALE GENOMIC DNA]</scope>
    <source>
        <strain evidence="2">RIMD 2210633</strain>
    </source>
</reference>